<dbReference type="PANTHER" id="PTHR32089:SF112">
    <property type="entry name" value="LYSOZYME-LIKE PROTEIN-RELATED"/>
    <property type="match status" value="1"/>
</dbReference>
<dbReference type="InterPro" id="IPR025991">
    <property type="entry name" value="Chemoreceptor_zinc-bind_dom"/>
</dbReference>
<feature type="domain" description="Methyl-accepting transducer" evidence="5">
    <location>
        <begin position="110"/>
        <end position="346"/>
    </location>
</feature>
<evidence type="ECO:0000313" key="7">
    <source>
        <dbReference type="EMBL" id="VAX07397.1"/>
    </source>
</evidence>
<dbReference type="EMBL" id="UOFY01000015">
    <property type="protein sequence ID" value="VAX07397.1"/>
    <property type="molecule type" value="Genomic_DNA"/>
</dbReference>
<dbReference type="InterPro" id="IPR004089">
    <property type="entry name" value="MCPsignal_dom"/>
</dbReference>
<evidence type="ECO:0000256" key="4">
    <source>
        <dbReference type="ARBA" id="ARBA00029447"/>
    </source>
</evidence>
<evidence type="ECO:0000259" key="6">
    <source>
        <dbReference type="PROSITE" id="PS50192"/>
    </source>
</evidence>
<keyword evidence="3" id="KW-0807">Transducer</keyword>
<feature type="domain" description="T-SNARE coiled-coil homology" evidence="6">
    <location>
        <begin position="297"/>
        <end position="359"/>
    </location>
</feature>
<organism evidence="7">
    <name type="scientific">hydrothermal vent metagenome</name>
    <dbReference type="NCBI Taxonomy" id="652676"/>
    <lineage>
        <taxon>unclassified sequences</taxon>
        <taxon>metagenomes</taxon>
        <taxon>ecological metagenomes</taxon>
    </lineage>
</organism>
<sequence length="498" mass="53559">MNQRILKLVGLIAIMLIFSRLLFQLINAAFSVDSGLLSSSLQYFSDLVFASLGILLGLKLNDHSVGKSIQALLNNPSDNQGCDEYIAPLSDAYCKQSSQFVQRGHDLISTANQLASFASQISEATERTQSNSSKQQAEIDMVATAMNEMTATVEEVARNAETAAESAKTANDEANSGLQIASQSKTEINSLVGDIDNAAQVLSSLAAESDTIGNVLNEIKGIAEQTNLLALNAAIEAARAGEQGRGFAVVADEVRTLASRTQQSTLEIQSMIEKLQTGTKDSLAVMNNALERGQSSVESVHKTEASLSSIQSAISTINDMNAHIATAAEEQTQVANEINQNLINISSVSQQTTSDANEAHSASVTLSDMSIHLSDKTRTMSSGSGGLDLSAAKAAHLNWKTRLRDFLDGKASLSMDEAVSHHDCKFGKWYFSEGLEKYNHIPAIIEVDGPHEKLHELIRVIIDYKNAGRNDEAEQAYQQVAIISRDIVRLLDQAEAAA</sequence>
<keyword evidence="2" id="KW-0472">Membrane</keyword>
<dbReference type="FunFam" id="1.10.287.950:FF:000001">
    <property type="entry name" value="Methyl-accepting chemotaxis sensory transducer"/>
    <property type="match status" value="1"/>
</dbReference>
<dbReference type="PRINTS" id="PR00260">
    <property type="entry name" value="CHEMTRNSDUCR"/>
</dbReference>
<evidence type="ECO:0000256" key="1">
    <source>
        <dbReference type="ARBA" id="ARBA00004429"/>
    </source>
</evidence>
<dbReference type="Gene3D" id="1.10.287.950">
    <property type="entry name" value="Methyl-accepting chemotaxis protein"/>
    <property type="match status" value="1"/>
</dbReference>
<dbReference type="PANTHER" id="PTHR32089">
    <property type="entry name" value="METHYL-ACCEPTING CHEMOTAXIS PROTEIN MCPB"/>
    <property type="match status" value="1"/>
</dbReference>
<dbReference type="PROSITE" id="PS50192">
    <property type="entry name" value="T_SNARE"/>
    <property type="match status" value="1"/>
</dbReference>
<protein>
    <submittedName>
        <fullName evidence="7">Methyl-accepting chemotaxis sensor/transducer protein</fullName>
    </submittedName>
</protein>
<proteinExistence type="inferred from homology"/>
<dbReference type="Pfam" id="PF13682">
    <property type="entry name" value="CZB"/>
    <property type="match status" value="1"/>
</dbReference>
<dbReference type="InterPro" id="IPR000727">
    <property type="entry name" value="T_SNARE_dom"/>
</dbReference>
<keyword evidence="2" id="KW-1003">Cell membrane</keyword>
<reference evidence="7" key="1">
    <citation type="submission" date="2018-06" db="EMBL/GenBank/DDBJ databases">
        <authorList>
            <person name="Zhirakovskaya E."/>
        </authorList>
    </citation>
    <scope>NUCLEOTIDE SEQUENCE</scope>
</reference>
<evidence type="ECO:0000256" key="3">
    <source>
        <dbReference type="ARBA" id="ARBA00023224"/>
    </source>
</evidence>
<dbReference type="Gene3D" id="1.20.120.30">
    <property type="entry name" value="Aspartate receptor, ligand-binding domain"/>
    <property type="match status" value="1"/>
</dbReference>
<name>A0A3B1BRU0_9ZZZZ</name>
<evidence type="ECO:0000256" key="2">
    <source>
        <dbReference type="ARBA" id="ARBA00022519"/>
    </source>
</evidence>
<dbReference type="AlphaFoldDB" id="A0A3B1BRU0"/>
<dbReference type="CDD" id="cd11386">
    <property type="entry name" value="MCP_signal"/>
    <property type="match status" value="1"/>
</dbReference>
<dbReference type="SUPFAM" id="SSF58104">
    <property type="entry name" value="Methyl-accepting chemotaxis protein (MCP) signaling domain"/>
    <property type="match status" value="1"/>
</dbReference>
<keyword evidence="2" id="KW-0997">Cell inner membrane</keyword>
<gene>
    <name evidence="7" type="ORF">MNBD_GAMMA25-2669</name>
</gene>
<dbReference type="GO" id="GO:0004888">
    <property type="term" value="F:transmembrane signaling receptor activity"/>
    <property type="evidence" value="ECO:0007669"/>
    <property type="project" value="InterPro"/>
</dbReference>
<dbReference type="GO" id="GO:0005886">
    <property type="term" value="C:plasma membrane"/>
    <property type="evidence" value="ECO:0007669"/>
    <property type="project" value="UniProtKB-SubCell"/>
</dbReference>
<dbReference type="PROSITE" id="PS50111">
    <property type="entry name" value="CHEMOTAXIS_TRANSDUC_2"/>
    <property type="match status" value="1"/>
</dbReference>
<dbReference type="GO" id="GO:0006935">
    <property type="term" value="P:chemotaxis"/>
    <property type="evidence" value="ECO:0007669"/>
    <property type="project" value="InterPro"/>
</dbReference>
<dbReference type="GO" id="GO:0007165">
    <property type="term" value="P:signal transduction"/>
    <property type="evidence" value="ECO:0007669"/>
    <property type="project" value="UniProtKB-KW"/>
</dbReference>
<comment type="similarity">
    <text evidence="4">Belongs to the methyl-accepting chemotaxis (MCP) protein family.</text>
</comment>
<dbReference type="Pfam" id="PF00015">
    <property type="entry name" value="MCPsignal"/>
    <property type="match status" value="1"/>
</dbReference>
<evidence type="ECO:0000259" key="5">
    <source>
        <dbReference type="PROSITE" id="PS50111"/>
    </source>
</evidence>
<dbReference type="SMART" id="SM00283">
    <property type="entry name" value="MA"/>
    <property type="match status" value="1"/>
</dbReference>
<accession>A0A3B1BRU0</accession>
<dbReference type="InterPro" id="IPR004090">
    <property type="entry name" value="Chemotax_Me-accpt_rcpt"/>
</dbReference>
<comment type="subcellular location">
    <subcellularLocation>
        <location evidence="1">Cell inner membrane</location>
        <topology evidence="1">Multi-pass membrane protein</topology>
    </subcellularLocation>
</comment>